<dbReference type="AlphaFoldDB" id="M7NSH6"/>
<dbReference type="Gene3D" id="2.130.10.10">
    <property type="entry name" value="YVTN repeat-like/Quinoprotein amine dehydrogenase"/>
    <property type="match status" value="2"/>
</dbReference>
<dbReference type="PROSITE" id="PS50082">
    <property type="entry name" value="WD_REPEATS_2"/>
    <property type="match status" value="2"/>
</dbReference>
<dbReference type="PANTHER" id="PTHR14091">
    <property type="entry name" value="PERIODIC TRYPTOPHAN PROTEIN 1"/>
    <property type="match status" value="1"/>
</dbReference>
<dbReference type="PRINTS" id="PR00320">
    <property type="entry name" value="GPROTEINBRPT"/>
</dbReference>
<dbReference type="InterPro" id="IPR044285">
    <property type="entry name" value="PWP1"/>
</dbReference>
<dbReference type="GO" id="GO:0005634">
    <property type="term" value="C:nucleus"/>
    <property type="evidence" value="ECO:0007669"/>
    <property type="project" value="TreeGrafter"/>
</dbReference>
<keyword evidence="6" id="KW-1185">Reference proteome</keyword>
<dbReference type="InterPro" id="IPR015943">
    <property type="entry name" value="WD40/YVTN_repeat-like_dom_sf"/>
</dbReference>
<accession>M7NSH6</accession>
<evidence type="ECO:0000313" key="6">
    <source>
        <dbReference type="Proteomes" id="UP000011958"/>
    </source>
</evidence>
<dbReference type="HOGENOM" id="CLU_023867_0_1_1"/>
<evidence type="ECO:0000313" key="5">
    <source>
        <dbReference type="EMBL" id="EMR11703.1"/>
    </source>
</evidence>
<reference evidence="6" key="1">
    <citation type="journal article" date="2016" name="Nat. Commun.">
        <title>Genome analysis of three Pneumocystis species reveals adaptation mechanisms to life exclusively in mammalian hosts.</title>
        <authorList>
            <person name="Ma L."/>
            <person name="Chen Z."/>
            <person name="Huang D.W."/>
            <person name="Kutty G."/>
            <person name="Ishihara M."/>
            <person name="Wang H."/>
            <person name="Abouelleil A."/>
            <person name="Bishop L."/>
            <person name="Davey E."/>
            <person name="Deng R."/>
            <person name="Deng X."/>
            <person name="Fan L."/>
            <person name="Fantoni G."/>
            <person name="Fitzgerald M."/>
            <person name="Gogineni E."/>
            <person name="Goldberg J.M."/>
            <person name="Handley G."/>
            <person name="Hu X."/>
            <person name="Huber C."/>
            <person name="Jiao X."/>
            <person name="Jones K."/>
            <person name="Levin J.Z."/>
            <person name="Liu Y."/>
            <person name="Macdonald P."/>
            <person name="Melnikov A."/>
            <person name="Raley C."/>
            <person name="Sassi M."/>
            <person name="Sherman B.T."/>
            <person name="Song X."/>
            <person name="Sykes S."/>
            <person name="Tran B."/>
            <person name="Walsh L."/>
            <person name="Xia Y."/>
            <person name="Yang J."/>
            <person name="Young S."/>
            <person name="Zeng Q."/>
            <person name="Zheng X."/>
            <person name="Stephens R."/>
            <person name="Nusbaum C."/>
            <person name="Birren B.W."/>
            <person name="Azadi P."/>
            <person name="Lempicki R.A."/>
            <person name="Cuomo C.A."/>
            <person name="Kovacs J.A."/>
        </authorList>
    </citation>
    <scope>NUCLEOTIDE SEQUENCE [LARGE SCALE GENOMIC DNA]</scope>
    <source>
        <strain evidence="6">B123</strain>
    </source>
</reference>
<sequence>MVTLVSSVCFISRGVAAEFPKKYVFNDDEYKKINKLIDLQVKTAKNDTKKKKNQKYTAENMSEDEEMIKRYNLENYDLESYDNQQMNMFTDMKDLIYYENEEDDPYITLKNDESDEERDELRILSSDDVILATKTEDDVSYLEIYVYEASEDNLYVHHDIMLPSIPLSLEWLDYNFGVESGSSGNFAAVGTLDPDIEIWDLDIIDPFYPVAILGNPKVKKNTKKKSKKVNSKYHVDSVLSLSKNKVRKNILASGSADTSIKIWDLESCVCTDSYVHYLDKVSYIEWHPSEATLLLSGSFDHTSMIYDVRSSKDAFKWNIKSDIESTRWDLHDFHYFYVSTSSGMVYLFDVRNPPSNSEYLNPVWTLQAHDGPVSAFDINCFVKGYFATGSTDKSIKLWNKHGKDGGPSIIISKNIDVGKVFSVKFSQDKETMFSLAAAGSEGVVRVWNTLKSKAVKNIYGNIVDLCNINETINKNII</sequence>
<evidence type="ECO:0000256" key="2">
    <source>
        <dbReference type="ARBA" id="ARBA00022574"/>
    </source>
</evidence>
<evidence type="ECO:0000256" key="1">
    <source>
        <dbReference type="ARBA" id="ARBA00022553"/>
    </source>
</evidence>
<feature type="repeat" description="WD" evidence="4">
    <location>
        <begin position="231"/>
        <end position="267"/>
    </location>
</feature>
<proteinExistence type="predicted"/>
<gene>
    <name evidence="5" type="ORF">PNEG_00137</name>
</gene>
<dbReference type="VEuPathDB" id="FungiDB:PNEG_00137"/>
<dbReference type="InterPro" id="IPR036322">
    <property type="entry name" value="WD40_repeat_dom_sf"/>
</dbReference>
<dbReference type="RefSeq" id="XP_007871998.1">
    <property type="nucleotide sequence ID" value="XM_007873807.1"/>
</dbReference>
<dbReference type="PANTHER" id="PTHR14091:SF0">
    <property type="entry name" value="PERIODIC TRYPTOPHAN PROTEIN 1 HOMOLOG"/>
    <property type="match status" value="1"/>
</dbReference>
<dbReference type="Proteomes" id="UP000011958">
    <property type="component" value="Unassembled WGS sequence"/>
</dbReference>
<keyword evidence="3" id="KW-0677">Repeat</keyword>
<comment type="caution">
    <text evidence="5">The sequence shown here is derived from an EMBL/GenBank/DDBJ whole genome shotgun (WGS) entry which is preliminary data.</text>
</comment>
<dbReference type="SUPFAM" id="SSF50978">
    <property type="entry name" value="WD40 repeat-like"/>
    <property type="match status" value="1"/>
</dbReference>
<dbReference type="PROSITE" id="PS50294">
    <property type="entry name" value="WD_REPEATS_REGION"/>
    <property type="match status" value="1"/>
</dbReference>
<dbReference type="InterPro" id="IPR020472">
    <property type="entry name" value="WD40_PAC1"/>
</dbReference>
<dbReference type="EMBL" id="AFWA02000005">
    <property type="protein sequence ID" value="EMR11703.1"/>
    <property type="molecule type" value="Genomic_DNA"/>
</dbReference>
<keyword evidence="2 4" id="KW-0853">WD repeat</keyword>
<protein>
    <submittedName>
        <fullName evidence="5">Uncharacterized protein</fullName>
    </submittedName>
</protein>
<dbReference type="STRING" id="1069680.M7NSH6"/>
<dbReference type="GO" id="GO:0006364">
    <property type="term" value="P:rRNA processing"/>
    <property type="evidence" value="ECO:0007669"/>
    <property type="project" value="EnsemblFungi"/>
</dbReference>
<organism evidence="5 6">
    <name type="scientific">Pneumocystis murina (strain B123)</name>
    <name type="common">Mouse pneumocystis pneumonia agent</name>
    <name type="synonym">Pneumocystis carinii f. sp. muris</name>
    <dbReference type="NCBI Taxonomy" id="1069680"/>
    <lineage>
        <taxon>Eukaryota</taxon>
        <taxon>Fungi</taxon>
        <taxon>Dikarya</taxon>
        <taxon>Ascomycota</taxon>
        <taxon>Taphrinomycotina</taxon>
        <taxon>Pneumocystomycetes</taxon>
        <taxon>Pneumocystaceae</taxon>
        <taxon>Pneumocystis</taxon>
    </lineage>
</organism>
<feature type="repeat" description="WD" evidence="4">
    <location>
        <begin position="366"/>
        <end position="399"/>
    </location>
</feature>
<dbReference type="Pfam" id="PF00400">
    <property type="entry name" value="WD40"/>
    <property type="match status" value="2"/>
</dbReference>
<evidence type="ECO:0000256" key="4">
    <source>
        <dbReference type="PROSITE-ProRule" id="PRU00221"/>
    </source>
</evidence>
<evidence type="ECO:0000256" key="3">
    <source>
        <dbReference type="ARBA" id="ARBA00022737"/>
    </source>
</evidence>
<dbReference type="SMART" id="SM00320">
    <property type="entry name" value="WD40"/>
    <property type="match status" value="5"/>
</dbReference>
<dbReference type="GeneID" id="19893835"/>
<dbReference type="eggNOG" id="KOG0270">
    <property type="taxonomic scope" value="Eukaryota"/>
</dbReference>
<name>M7NSH6_PNEMU</name>
<dbReference type="OMA" id="CFVPRGV"/>
<keyword evidence="1" id="KW-0597">Phosphoprotein</keyword>
<dbReference type="InterPro" id="IPR019775">
    <property type="entry name" value="WD40_repeat_CS"/>
</dbReference>
<dbReference type="InterPro" id="IPR001680">
    <property type="entry name" value="WD40_rpt"/>
</dbReference>
<dbReference type="PROSITE" id="PS00678">
    <property type="entry name" value="WD_REPEATS_1"/>
    <property type="match status" value="1"/>
</dbReference>
<dbReference type="OrthoDB" id="270624at2759"/>